<feature type="domain" description="Carrier" evidence="3">
    <location>
        <begin position="23"/>
        <end position="99"/>
    </location>
</feature>
<protein>
    <recommendedName>
        <fullName evidence="3">Carrier domain-containing protein</fullName>
    </recommendedName>
</protein>
<keyword evidence="5" id="KW-1185">Reference proteome</keyword>
<dbReference type="InterPro" id="IPR051414">
    <property type="entry name" value="Adenylate-forming_Reductase"/>
</dbReference>
<reference evidence="5" key="1">
    <citation type="submission" date="2019-06" db="EMBL/GenBank/DDBJ databases">
        <authorList>
            <person name="Broberg M."/>
        </authorList>
    </citation>
    <scope>NUCLEOTIDE SEQUENCE [LARGE SCALE GENOMIC DNA]</scope>
</reference>
<dbReference type="GO" id="GO:0031177">
    <property type="term" value="F:phosphopantetheine binding"/>
    <property type="evidence" value="ECO:0007669"/>
    <property type="project" value="InterPro"/>
</dbReference>
<gene>
    <name evidence="4" type="ORF">CSOL1703_00006786</name>
</gene>
<dbReference type="Gene3D" id="1.10.1200.10">
    <property type="entry name" value="ACP-like"/>
    <property type="match status" value="1"/>
</dbReference>
<evidence type="ECO:0000256" key="2">
    <source>
        <dbReference type="ARBA" id="ARBA00022553"/>
    </source>
</evidence>
<dbReference type="PANTHER" id="PTHR43439">
    <property type="entry name" value="PHENYLACETATE-COENZYME A LIGASE"/>
    <property type="match status" value="1"/>
</dbReference>
<dbReference type="SUPFAM" id="SSF51735">
    <property type="entry name" value="NAD(P)-binding Rossmann-fold domains"/>
    <property type="match status" value="1"/>
</dbReference>
<organism evidence="4 5">
    <name type="scientific">Clonostachys solani</name>
    <dbReference type="NCBI Taxonomy" id="160281"/>
    <lineage>
        <taxon>Eukaryota</taxon>
        <taxon>Fungi</taxon>
        <taxon>Dikarya</taxon>
        <taxon>Ascomycota</taxon>
        <taxon>Pezizomycotina</taxon>
        <taxon>Sordariomycetes</taxon>
        <taxon>Hypocreomycetidae</taxon>
        <taxon>Hypocreales</taxon>
        <taxon>Bionectriaceae</taxon>
        <taxon>Clonostachys</taxon>
    </lineage>
</organism>
<dbReference type="AlphaFoldDB" id="A0A9N9ZJR9"/>
<dbReference type="PROSITE" id="PS50075">
    <property type="entry name" value="CARRIER"/>
    <property type="match status" value="1"/>
</dbReference>
<keyword evidence="1" id="KW-0596">Phosphopantetheine</keyword>
<dbReference type="Proteomes" id="UP000775872">
    <property type="component" value="Unassembled WGS sequence"/>
</dbReference>
<comment type="caution">
    <text evidence="4">The sequence shown here is derived from an EMBL/GenBank/DDBJ whole genome shotgun (WGS) entry which is preliminary data.</text>
</comment>
<dbReference type="Pfam" id="PF00550">
    <property type="entry name" value="PP-binding"/>
    <property type="match status" value="1"/>
</dbReference>
<name>A0A9N9ZJR9_9HYPO</name>
<dbReference type="SUPFAM" id="SSF47336">
    <property type="entry name" value="ACP-like"/>
    <property type="match status" value="1"/>
</dbReference>
<dbReference type="InterPro" id="IPR020806">
    <property type="entry name" value="PKS_PP-bd"/>
</dbReference>
<dbReference type="EMBL" id="CABFOC020000063">
    <property type="protein sequence ID" value="CAH0056838.1"/>
    <property type="molecule type" value="Genomic_DNA"/>
</dbReference>
<evidence type="ECO:0000313" key="4">
    <source>
        <dbReference type="EMBL" id="CAH0056838.1"/>
    </source>
</evidence>
<evidence type="ECO:0000313" key="5">
    <source>
        <dbReference type="Proteomes" id="UP000775872"/>
    </source>
</evidence>
<keyword evidence="2" id="KW-0597">Phosphoprotein</keyword>
<dbReference type="Gene3D" id="3.40.50.720">
    <property type="entry name" value="NAD(P)-binding Rossmann-like Domain"/>
    <property type="match status" value="1"/>
</dbReference>
<dbReference type="InterPro" id="IPR036736">
    <property type="entry name" value="ACP-like_sf"/>
</dbReference>
<dbReference type="InterPro" id="IPR036291">
    <property type="entry name" value="NAD(P)-bd_dom_sf"/>
</dbReference>
<dbReference type="InterPro" id="IPR013120">
    <property type="entry name" value="FAR_NAD-bd"/>
</dbReference>
<evidence type="ECO:0000256" key="1">
    <source>
        <dbReference type="ARBA" id="ARBA00022450"/>
    </source>
</evidence>
<dbReference type="OrthoDB" id="429813at2759"/>
<dbReference type="Pfam" id="PF07993">
    <property type="entry name" value="NAD_binding_4"/>
    <property type="match status" value="1"/>
</dbReference>
<dbReference type="InterPro" id="IPR009081">
    <property type="entry name" value="PP-bd_ACP"/>
</dbReference>
<evidence type="ECO:0000259" key="3">
    <source>
        <dbReference type="PROSITE" id="PS50075"/>
    </source>
</evidence>
<dbReference type="PANTHER" id="PTHR43439:SF2">
    <property type="entry name" value="ENZYME, PUTATIVE (JCVI)-RELATED"/>
    <property type="match status" value="1"/>
</dbReference>
<accession>A0A9N9ZJR9</accession>
<proteinExistence type="predicted"/>
<dbReference type="SMART" id="SM00823">
    <property type="entry name" value="PKS_PP"/>
    <property type="match status" value="1"/>
</dbReference>
<reference evidence="4 5" key="2">
    <citation type="submission" date="2021-10" db="EMBL/GenBank/DDBJ databases">
        <authorList>
            <person name="Piombo E."/>
        </authorList>
    </citation>
    <scope>NUCLEOTIDE SEQUENCE [LARGE SCALE GENOMIC DNA]</scope>
</reference>
<sequence>MHSRFDQVYVNADHELSHGSEQYSINPLATPVRSIVQSITGWGTLGEDDVFFDKGMDSLQALRITRALRRHLSRPAISMSAVYKNPTVRQLSEALFEGNSGQKQTRDILSSIQSTYIELVKSIHLSTGSTASSRPWDIVLTGSTGYLGTYMLHSILSRSELGHIFCLNRGEDGGKAVQSTRFAAASLIFTKEMESRVTFLKADLAHPKLGLDDMAYQILTERVGIIIHNAWPVNFILGLQAFQPQLAGVVNLCSLAAASAPRLAKIIFISSVSAVISGNGKSAPETIVTTPPQIQEGYGQSKFISERILETAARHVGIPAIIARVGQIAGPIHQRGLWNPSEWLPSIVISSLYLGCLPDSLGVMEDIDWIPSDVLSEIIIDIATNTNEADPSHSRAQVFNLRNPRVTSWAELVPTILETAKDFQGLDIEVVHHAVWLQRLKESHTGLITDDSVNGLASAAPRNPALKLLDFYNNNLWAKGARAGLMEVGHASPLSPTLKLLPAVDKAWMRKWVEEWATLMNR</sequence>